<keyword evidence="6" id="KW-0239">DNA-directed DNA polymerase</keyword>
<protein>
    <recommendedName>
        <fullName evidence="2">DNA polymerase III subunit delta'</fullName>
        <ecNumber evidence="1">2.7.7.7</ecNumber>
    </recommendedName>
</protein>
<dbReference type="Pfam" id="PF09115">
    <property type="entry name" value="DNApol3-delta_C"/>
    <property type="match status" value="1"/>
</dbReference>
<dbReference type="KEGG" id="hhk:HH1059_12930"/>
<dbReference type="GO" id="GO:0003887">
    <property type="term" value="F:DNA-directed DNA polymerase activity"/>
    <property type="evidence" value="ECO:0007669"/>
    <property type="project" value="UniProtKB-KW"/>
</dbReference>
<dbReference type="Pfam" id="PF13177">
    <property type="entry name" value="DNA_pol3_delta2"/>
    <property type="match status" value="1"/>
</dbReference>
<dbReference type="Gene3D" id="3.40.50.300">
    <property type="entry name" value="P-loop containing nucleotide triphosphate hydrolases"/>
    <property type="match status" value="1"/>
</dbReference>
<proteinExistence type="predicted"/>
<dbReference type="RefSeq" id="WP_096409369.1">
    <property type="nucleotide sequence ID" value="NZ_AP017372.2"/>
</dbReference>
<dbReference type="OrthoDB" id="9811073at2"/>
<evidence type="ECO:0000313" key="10">
    <source>
        <dbReference type="EMBL" id="BAU58001.1"/>
    </source>
</evidence>
<dbReference type="SMART" id="SM00382">
    <property type="entry name" value="AAA"/>
    <property type="match status" value="1"/>
</dbReference>
<reference evidence="10" key="1">
    <citation type="submission" date="2016-02" db="EMBL/GenBank/DDBJ databases">
        <title>Halorhodospira halochloris DSM-1059 complete genome, version 2.</title>
        <authorList>
            <person name="Tsukatani Y."/>
        </authorList>
    </citation>
    <scope>NUCLEOTIDE SEQUENCE</scope>
    <source>
        <strain evidence="10">DSM 1059</strain>
    </source>
</reference>
<evidence type="ECO:0000256" key="2">
    <source>
        <dbReference type="ARBA" id="ARBA00014363"/>
    </source>
</evidence>
<name>A0A120MZW6_HALHR</name>
<evidence type="ECO:0000259" key="9">
    <source>
        <dbReference type="SMART" id="SM00382"/>
    </source>
</evidence>
<feature type="compositionally biased region" description="Polar residues" evidence="8">
    <location>
        <begin position="1"/>
        <end position="32"/>
    </location>
</feature>
<dbReference type="PANTHER" id="PTHR11669:SF8">
    <property type="entry name" value="DNA POLYMERASE III SUBUNIT DELTA"/>
    <property type="match status" value="1"/>
</dbReference>
<keyword evidence="4" id="KW-0548">Nucleotidyltransferase</keyword>
<keyword evidence="5" id="KW-0235">DNA replication</keyword>
<evidence type="ECO:0000256" key="8">
    <source>
        <dbReference type="SAM" id="MobiDB-lite"/>
    </source>
</evidence>
<feature type="domain" description="AAA+ ATPase" evidence="9">
    <location>
        <begin position="68"/>
        <end position="225"/>
    </location>
</feature>
<evidence type="ECO:0000256" key="6">
    <source>
        <dbReference type="ARBA" id="ARBA00022932"/>
    </source>
</evidence>
<comment type="catalytic activity">
    <reaction evidence="7">
        <text>DNA(n) + a 2'-deoxyribonucleoside 5'-triphosphate = DNA(n+1) + diphosphate</text>
        <dbReference type="Rhea" id="RHEA:22508"/>
        <dbReference type="Rhea" id="RHEA-COMP:17339"/>
        <dbReference type="Rhea" id="RHEA-COMP:17340"/>
        <dbReference type="ChEBI" id="CHEBI:33019"/>
        <dbReference type="ChEBI" id="CHEBI:61560"/>
        <dbReference type="ChEBI" id="CHEBI:173112"/>
        <dbReference type="EC" id="2.7.7.7"/>
    </reaction>
</comment>
<dbReference type="EC" id="2.7.7.7" evidence="1"/>
<dbReference type="PANTHER" id="PTHR11669">
    <property type="entry name" value="REPLICATION FACTOR C / DNA POLYMERASE III GAMMA-TAU SUBUNIT"/>
    <property type="match status" value="1"/>
</dbReference>
<dbReference type="InterPro" id="IPR050238">
    <property type="entry name" value="DNA_Rep/Repair_Clamp_Loader"/>
</dbReference>
<dbReference type="InterPro" id="IPR003593">
    <property type="entry name" value="AAA+_ATPase"/>
</dbReference>
<dbReference type="GO" id="GO:0003677">
    <property type="term" value="F:DNA binding"/>
    <property type="evidence" value="ECO:0007669"/>
    <property type="project" value="InterPro"/>
</dbReference>
<dbReference type="SUPFAM" id="SSF52540">
    <property type="entry name" value="P-loop containing nucleoside triphosphate hydrolases"/>
    <property type="match status" value="1"/>
</dbReference>
<dbReference type="InterPro" id="IPR015199">
    <property type="entry name" value="DNA_pol_III_delta_C"/>
</dbReference>
<gene>
    <name evidence="10" type="ORF">HH1059_12930</name>
</gene>
<sequence>MASRRQNTGAVKTKGAKSQQPLEQGDKQQQGASEDDVHQALIQGSSDLAPWLVPELERSLGLFDAGRLHHALLLSGRTGLGKSFLAMALARALLCDLNQGGGGGGSPTSAAQRPCGECKSCRLTAAGNHPDMRLLGPNKAGERGEIVVDTVRGLIEFLHLSAQLGGTKVAVIVPCDRLNRSAANSLLKTLEEPPQGVFLILATGRPGRLPATVRSRCTIHQLPSPRLDEAQLWLSGHHNLSSEKLRQALVLCGGMPFSAHNMLHQHGLDRLEALLQQLHRLSAGGDPIKEAQMWQDNPHVLAEMLTAVIAELLRRKHGGSMLGMLPAALSERLADATPLDSLHQVFEQITAHRRHLEQPLQGRLAAEAIFIDLSTALWGRAARSVL</sequence>
<organism evidence="10 11">
    <name type="scientific">Halorhodospira halochloris</name>
    <name type="common">Ectothiorhodospira halochloris</name>
    <dbReference type="NCBI Taxonomy" id="1052"/>
    <lineage>
        <taxon>Bacteria</taxon>
        <taxon>Pseudomonadati</taxon>
        <taxon>Pseudomonadota</taxon>
        <taxon>Gammaproteobacteria</taxon>
        <taxon>Chromatiales</taxon>
        <taxon>Ectothiorhodospiraceae</taxon>
        <taxon>Halorhodospira</taxon>
    </lineage>
</organism>
<dbReference type="AlphaFoldDB" id="A0A120MZW6"/>
<dbReference type="GO" id="GO:0009360">
    <property type="term" value="C:DNA polymerase III complex"/>
    <property type="evidence" value="ECO:0007669"/>
    <property type="project" value="InterPro"/>
</dbReference>
<evidence type="ECO:0000256" key="5">
    <source>
        <dbReference type="ARBA" id="ARBA00022705"/>
    </source>
</evidence>
<keyword evidence="3" id="KW-0808">Transferase</keyword>
<dbReference type="Proteomes" id="UP000218890">
    <property type="component" value="Chromosome"/>
</dbReference>
<accession>A0A120MZW6</accession>
<dbReference type="EMBL" id="AP017372">
    <property type="protein sequence ID" value="BAU58001.1"/>
    <property type="molecule type" value="Genomic_DNA"/>
</dbReference>
<evidence type="ECO:0000256" key="1">
    <source>
        <dbReference type="ARBA" id="ARBA00012417"/>
    </source>
</evidence>
<dbReference type="GO" id="GO:0006261">
    <property type="term" value="P:DNA-templated DNA replication"/>
    <property type="evidence" value="ECO:0007669"/>
    <property type="project" value="TreeGrafter"/>
</dbReference>
<dbReference type="InterPro" id="IPR027417">
    <property type="entry name" value="P-loop_NTPase"/>
</dbReference>
<evidence type="ECO:0000256" key="3">
    <source>
        <dbReference type="ARBA" id="ARBA00022679"/>
    </source>
</evidence>
<evidence type="ECO:0000256" key="4">
    <source>
        <dbReference type="ARBA" id="ARBA00022695"/>
    </source>
</evidence>
<evidence type="ECO:0000256" key="7">
    <source>
        <dbReference type="ARBA" id="ARBA00049244"/>
    </source>
</evidence>
<keyword evidence="11" id="KW-1185">Reference proteome</keyword>
<evidence type="ECO:0000313" key="11">
    <source>
        <dbReference type="Proteomes" id="UP000218890"/>
    </source>
</evidence>
<feature type="region of interest" description="Disordered" evidence="8">
    <location>
        <begin position="1"/>
        <end position="36"/>
    </location>
</feature>